<dbReference type="OrthoDB" id="1252555at2"/>
<feature type="transmembrane region" description="Helical" evidence="1">
    <location>
        <begin position="15"/>
        <end position="34"/>
    </location>
</feature>
<accession>A0A1H6H4K4</accession>
<keyword evidence="1" id="KW-0812">Transmembrane</keyword>
<protein>
    <submittedName>
        <fullName evidence="2">Uncharacterized protein</fullName>
    </submittedName>
</protein>
<reference evidence="2 3" key="1">
    <citation type="submission" date="2016-10" db="EMBL/GenBank/DDBJ databases">
        <authorList>
            <person name="de Groot N.N."/>
        </authorList>
    </citation>
    <scope>NUCLEOTIDE SEQUENCE [LARGE SCALE GENOMIC DNA]</scope>
    <source>
        <strain evidence="2 3">DSM 23031</strain>
    </source>
</reference>
<evidence type="ECO:0000256" key="1">
    <source>
        <dbReference type="SAM" id="Phobius"/>
    </source>
</evidence>
<dbReference type="AlphaFoldDB" id="A0A1H6H4K4"/>
<evidence type="ECO:0000313" key="3">
    <source>
        <dbReference type="Proteomes" id="UP000198561"/>
    </source>
</evidence>
<evidence type="ECO:0000313" key="2">
    <source>
        <dbReference type="EMBL" id="SEH30366.1"/>
    </source>
</evidence>
<gene>
    <name evidence="2" type="ORF">SAMN05421593_1355</name>
</gene>
<feature type="transmembrane region" description="Helical" evidence="1">
    <location>
        <begin position="46"/>
        <end position="66"/>
    </location>
</feature>
<dbReference type="EMBL" id="FNWQ01000001">
    <property type="protein sequence ID" value="SEH30366.1"/>
    <property type="molecule type" value="Genomic_DNA"/>
</dbReference>
<dbReference type="RefSeq" id="WP_139265706.1">
    <property type="nucleotide sequence ID" value="NZ_FNWQ01000001.1"/>
</dbReference>
<dbReference type="STRING" id="680127.SAMN05421593_1355"/>
<keyword evidence="1" id="KW-0472">Membrane</keyword>
<keyword evidence="1" id="KW-1133">Transmembrane helix</keyword>
<feature type="transmembrane region" description="Helical" evidence="1">
    <location>
        <begin position="242"/>
        <end position="264"/>
    </location>
</feature>
<sequence>MILTLINISFGIGELFSTTFLILIILSFCVYLYRISKYEKYQKSRYAIACFAIMLMLHLVLFPFLYTLMLKNNPDSFEFKTAIHDNRKQLVLSEWNDDSKNIPYQIKYLENIKLSNYLILNKTLKELEQLTFTKNYIIHADYSLNLPHRNNDFTATIYIFDRKGILKKKLYEGGSQAGLDSMKFGTVITQDINYLKNELHYYKVKKAELDKNNFWTYATLLPYSISSIFTGNMSPLTPLANILYTFHYIIIYCIGIGVFLHFLIRNLELIIRNRKV</sequence>
<dbReference type="Proteomes" id="UP000198561">
    <property type="component" value="Unassembled WGS sequence"/>
</dbReference>
<dbReference type="SUPFAM" id="SSF81324">
    <property type="entry name" value="Voltage-gated potassium channels"/>
    <property type="match status" value="1"/>
</dbReference>
<organism evidence="2 3">
    <name type="scientific">Chryseobacterium culicis</name>
    <dbReference type="NCBI Taxonomy" id="680127"/>
    <lineage>
        <taxon>Bacteria</taxon>
        <taxon>Pseudomonadati</taxon>
        <taxon>Bacteroidota</taxon>
        <taxon>Flavobacteriia</taxon>
        <taxon>Flavobacteriales</taxon>
        <taxon>Weeksellaceae</taxon>
        <taxon>Chryseobacterium group</taxon>
        <taxon>Chryseobacterium</taxon>
    </lineage>
</organism>
<proteinExistence type="predicted"/>
<name>A0A1H6H4K4_CHRCI</name>